<protein>
    <submittedName>
        <fullName evidence="1">Uncharacterized protein</fullName>
    </submittedName>
</protein>
<evidence type="ECO:0000313" key="2">
    <source>
        <dbReference type="Proteomes" id="UP001556367"/>
    </source>
</evidence>
<evidence type="ECO:0000313" key="1">
    <source>
        <dbReference type="EMBL" id="KAL0958326.1"/>
    </source>
</evidence>
<proteinExistence type="predicted"/>
<name>A0ABR3JRX9_9AGAR</name>
<accession>A0ABR3JRX9</accession>
<gene>
    <name evidence="1" type="ORF">HGRIS_000471</name>
</gene>
<sequence>MSTVIRRNRNQASAHAVSEENAITKADKKWGLNLLGKALVKAREELRKEEEMAKARYYDRISGG</sequence>
<organism evidence="1 2">
    <name type="scientific">Hohenbuehelia grisea</name>
    <dbReference type="NCBI Taxonomy" id="104357"/>
    <lineage>
        <taxon>Eukaryota</taxon>
        <taxon>Fungi</taxon>
        <taxon>Dikarya</taxon>
        <taxon>Basidiomycota</taxon>
        <taxon>Agaricomycotina</taxon>
        <taxon>Agaricomycetes</taxon>
        <taxon>Agaricomycetidae</taxon>
        <taxon>Agaricales</taxon>
        <taxon>Pleurotineae</taxon>
        <taxon>Pleurotaceae</taxon>
        <taxon>Hohenbuehelia</taxon>
    </lineage>
</organism>
<keyword evidence="2" id="KW-1185">Reference proteome</keyword>
<reference evidence="2" key="1">
    <citation type="submission" date="2024-06" db="EMBL/GenBank/DDBJ databases">
        <title>Multi-omics analyses provide insights into the biosynthesis of the anticancer antibiotic pleurotin in Hohenbuehelia grisea.</title>
        <authorList>
            <person name="Weaver J.A."/>
            <person name="Alberti F."/>
        </authorList>
    </citation>
    <scope>NUCLEOTIDE SEQUENCE [LARGE SCALE GENOMIC DNA]</scope>
    <source>
        <strain evidence="2">T-177</strain>
    </source>
</reference>
<comment type="caution">
    <text evidence="1">The sequence shown here is derived from an EMBL/GenBank/DDBJ whole genome shotgun (WGS) entry which is preliminary data.</text>
</comment>
<dbReference type="Proteomes" id="UP001556367">
    <property type="component" value="Unassembled WGS sequence"/>
</dbReference>
<dbReference type="EMBL" id="JASNQZ010000004">
    <property type="protein sequence ID" value="KAL0958326.1"/>
    <property type="molecule type" value="Genomic_DNA"/>
</dbReference>